<dbReference type="EMBL" id="GL833161">
    <property type="protein sequence ID" value="EGB03793.1"/>
    <property type="molecule type" value="Genomic_DNA"/>
</dbReference>
<evidence type="ECO:0008006" key="5">
    <source>
        <dbReference type="Google" id="ProtNLM"/>
    </source>
</evidence>
<keyword evidence="2" id="KW-0677">Repeat</keyword>
<dbReference type="PANTHER" id="PTHR46652:SF3">
    <property type="entry name" value="LEUCINE-RICH REPEAT-CONTAINING PROTEIN 9"/>
    <property type="match status" value="1"/>
</dbReference>
<dbReference type="RefSeq" id="XP_009041522.1">
    <property type="nucleotide sequence ID" value="XM_009043274.1"/>
</dbReference>
<dbReference type="InterPro" id="IPR001611">
    <property type="entry name" value="Leu-rich_rpt"/>
</dbReference>
<dbReference type="InParanoid" id="F0YM69"/>
<dbReference type="Proteomes" id="UP000002729">
    <property type="component" value="Unassembled WGS sequence"/>
</dbReference>
<dbReference type="InterPro" id="IPR003591">
    <property type="entry name" value="Leu-rich_rpt_typical-subtyp"/>
</dbReference>
<keyword evidence="1" id="KW-0433">Leucine-rich repeat</keyword>
<dbReference type="InterPro" id="IPR032675">
    <property type="entry name" value="LRR_dom_sf"/>
</dbReference>
<evidence type="ECO:0000313" key="3">
    <source>
        <dbReference type="EMBL" id="EGB03793.1"/>
    </source>
</evidence>
<proteinExistence type="predicted"/>
<dbReference type="Pfam" id="PF12799">
    <property type="entry name" value="LRR_4"/>
    <property type="match status" value="2"/>
</dbReference>
<dbReference type="InterPro" id="IPR050836">
    <property type="entry name" value="SDS22/Internalin_LRR"/>
</dbReference>
<evidence type="ECO:0000256" key="1">
    <source>
        <dbReference type="ARBA" id="ARBA00022614"/>
    </source>
</evidence>
<dbReference type="eggNOG" id="KOG0531">
    <property type="taxonomic scope" value="Eukaryota"/>
</dbReference>
<dbReference type="InterPro" id="IPR025875">
    <property type="entry name" value="Leu-rich_rpt_4"/>
</dbReference>
<dbReference type="GeneID" id="20221952"/>
<dbReference type="SUPFAM" id="SSF52058">
    <property type="entry name" value="L domain-like"/>
    <property type="match status" value="2"/>
</dbReference>
<dbReference type="AlphaFoldDB" id="F0YM69"/>
<dbReference type="PROSITE" id="PS51450">
    <property type="entry name" value="LRR"/>
    <property type="match status" value="6"/>
</dbReference>
<dbReference type="SMART" id="SM00369">
    <property type="entry name" value="LRR_TYP"/>
    <property type="match status" value="7"/>
</dbReference>
<dbReference type="SMART" id="SM00365">
    <property type="entry name" value="LRR_SD22"/>
    <property type="match status" value="8"/>
</dbReference>
<sequence length="596" mass="66369">MALGLSSRFPQQPNLSHISEEAILARTRESRISEVTQLNLHGLGICRIEMLDTCSNLQSLSLSCNNIRTIEGLVMLQQLTFLDLSFNLLSRVTGLVGNPRLQTALLNSNSLNRLDDLNIIRSSIPGLVELDLRGNSLTKEHAYRSIALLSLSTLKRLDGKSIQGAERESLRLPPVELTINHIRFGARKYHGAALGGHFVRLEADELDSSDTSWLGAIKSLSVNHAGLARLRNLEGLTQLCHASFSHNLLLNLDGLSFCTALEDLLAEDNRISACTTLEACRELKKLDLSHNQLSVIRSLESLRNLTQLSLENNFISSLASIAHLTSLMELYMGNNDIEAIQEIDYLKHSPKLIIMDLSGNRLCAALNFNMDSLEVLHLANNRVSDINDLQLHRCPHLKELQLQNNYTCYVGGFDHCSQLLKLDTSKNRVRQVPSGGLIGLSVLRELRMEEAGLRTLANLAPLKALNHLHLAFNRINDIGELEKLAGVGFITEITLCNNPIARRQLYRPTIICQIPSICWIDGRDVGEEERERAELFLKTEQPLKFFWQDIQPSVTTRLNSTIAHSTTSNSDSSVILRRLPQRGAFSLSPAQAAKRG</sequence>
<keyword evidence="4" id="KW-1185">Reference proteome</keyword>
<organism evidence="4">
    <name type="scientific">Aureococcus anophagefferens</name>
    <name type="common">Harmful bloom alga</name>
    <dbReference type="NCBI Taxonomy" id="44056"/>
    <lineage>
        <taxon>Eukaryota</taxon>
        <taxon>Sar</taxon>
        <taxon>Stramenopiles</taxon>
        <taxon>Ochrophyta</taxon>
        <taxon>Pelagophyceae</taxon>
        <taxon>Pelagomonadales</taxon>
        <taxon>Pelagomonadaceae</taxon>
        <taxon>Aureococcus</taxon>
    </lineage>
</organism>
<dbReference type="Pfam" id="PF14580">
    <property type="entry name" value="LRR_9"/>
    <property type="match status" value="2"/>
</dbReference>
<name>F0YM69_AURAN</name>
<dbReference type="OrthoDB" id="1517790at2759"/>
<reference evidence="3 4" key="1">
    <citation type="journal article" date="2011" name="Proc. Natl. Acad. Sci. U.S.A.">
        <title>Niche of harmful alga Aureococcus anophagefferens revealed through ecogenomics.</title>
        <authorList>
            <person name="Gobler C.J."/>
            <person name="Berry D.L."/>
            <person name="Dyhrman S.T."/>
            <person name="Wilhelm S.W."/>
            <person name="Salamov A."/>
            <person name="Lobanov A.V."/>
            <person name="Zhang Y."/>
            <person name="Collier J.L."/>
            <person name="Wurch L.L."/>
            <person name="Kustka A.B."/>
            <person name="Dill B.D."/>
            <person name="Shah M."/>
            <person name="VerBerkmoes N.C."/>
            <person name="Kuo A."/>
            <person name="Terry A."/>
            <person name="Pangilinan J."/>
            <person name="Lindquist E.A."/>
            <person name="Lucas S."/>
            <person name="Paulsen I.T."/>
            <person name="Hattenrath-Lehmann T.K."/>
            <person name="Talmage S.C."/>
            <person name="Walker E.A."/>
            <person name="Koch F."/>
            <person name="Burson A.M."/>
            <person name="Marcoval M.A."/>
            <person name="Tang Y.Z."/>
            <person name="Lecleir G.R."/>
            <person name="Coyne K.J."/>
            <person name="Berg G.M."/>
            <person name="Bertrand E.M."/>
            <person name="Saito M.A."/>
            <person name="Gladyshev V.N."/>
            <person name="Grigoriev I.V."/>
        </authorList>
    </citation>
    <scope>NUCLEOTIDE SEQUENCE [LARGE SCALE GENOMIC DNA]</scope>
    <source>
        <strain evidence="4">CCMP 1984</strain>
    </source>
</reference>
<protein>
    <recommendedName>
        <fullName evidence="5">Protein phosphatase 1 regulatory subunit 7</fullName>
    </recommendedName>
</protein>
<evidence type="ECO:0000313" key="4">
    <source>
        <dbReference type="Proteomes" id="UP000002729"/>
    </source>
</evidence>
<dbReference type="PANTHER" id="PTHR46652">
    <property type="entry name" value="LEUCINE-RICH REPEAT AND IQ DOMAIN-CONTAINING PROTEIN 1-RELATED"/>
    <property type="match status" value="1"/>
</dbReference>
<evidence type="ECO:0000256" key="2">
    <source>
        <dbReference type="ARBA" id="ARBA00022737"/>
    </source>
</evidence>
<accession>F0YM69</accession>
<dbReference type="Gene3D" id="3.80.10.10">
    <property type="entry name" value="Ribonuclease Inhibitor"/>
    <property type="match status" value="5"/>
</dbReference>
<gene>
    <name evidence="3" type="ORF">AURANDRAFT_39219</name>
</gene>
<dbReference type="KEGG" id="aaf:AURANDRAFT_39219"/>